<evidence type="ECO:0000313" key="2">
    <source>
        <dbReference type="Proteomes" id="UP000383971"/>
    </source>
</evidence>
<dbReference type="Proteomes" id="UP000383971">
    <property type="component" value="Unassembled WGS sequence"/>
</dbReference>
<keyword evidence="2" id="KW-1185">Reference proteome</keyword>
<protein>
    <submittedName>
        <fullName evidence="1">Uncharacterized protein</fullName>
    </submittedName>
</protein>
<name>A0A5E4TLB9_9BURK</name>
<organism evidence="1 2">
    <name type="scientific">Pandoraea communis</name>
    <dbReference type="NCBI Taxonomy" id="2508297"/>
    <lineage>
        <taxon>Bacteria</taxon>
        <taxon>Pseudomonadati</taxon>
        <taxon>Pseudomonadota</taxon>
        <taxon>Betaproteobacteria</taxon>
        <taxon>Burkholderiales</taxon>
        <taxon>Burkholderiaceae</taxon>
        <taxon>Pandoraea</taxon>
    </lineage>
</organism>
<proteinExistence type="predicted"/>
<reference evidence="1 2" key="1">
    <citation type="submission" date="2019-08" db="EMBL/GenBank/DDBJ databases">
        <authorList>
            <person name="Peeters C."/>
        </authorList>
    </citation>
    <scope>NUCLEOTIDE SEQUENCE [LARGE SCALE GENOMIC DNA]</scope>
    <source>
        <strain evidence="1 2">LMG 31111</strain>
    </source>
</reference>
<dbReference type="EMBL" id="CABPSE010000003">
    <property type="protein sequence ID" value="VVD87308.1"/>
    <property type="molecule type" value="Genomic_DNA"/>
</dbReference>
<dbReference type="AlphaFoldDB" id="A0A5E4TLB9"/>
<accession>A0A5E4TLB9</accession>
<evidence type="ECO:0000313" key="1">
    <source>
        <dbReference type="EMBL" id="VVD87308.1"/>
    </source>
</evidence>
<sequence length="48" mass="5130">MASPRIVVAVSLTIWPLLVTLSVAASFTLPPDTMAPEFVRSMVLACAR</sequence>
<gene>
    <name evidence="1" type="ORF">PCO31111_01443</name>
</gene>